<feature type="region of interest" description="Disordered" evidence="1">
    <location>
        <begin position="1"/>
        <end position="44"/>
    </location>
</feature>
<evidence type="ECO:0000256" key="1">
    <source>
        <dbReference type="SAM" id="MobiDB-lite"/>
    </source>
</evidence>
<evidence type="ECO:0000313" key="3">
    <source>
        <dbReference type="Proteomes" id="UP000199518"/>
    </source>
</evidence>
<accession>A0A1I3SI87</accession>
<feature type="compositionally biased region" description="Basic and acidic residues" evidence="1">
    <location>
        <begin position="26"/>
        <end position="44"/>
    </location>
</feature>
<name>A0A1I3SI87_9PLAN</name>
<dbReference type="RefSeq" id="WP_092056699.1">
    <property type="nucleotide sequence ID" value="NZ_FOQD01000024.1"/>
</dbReference>
<dbReference type="STRING" id="1576369.SAMN05421753_12443"/>
<proteinExistence type="predicted"/>
<reference evidence="3" key="1">
    <citation type="submission" date="2016-10" db="EMBL/GenBank/DDBJ databases">
        <authorList>
            <person name="Varghese N."/>
            <person name="Submissions S."/>
        </authorList>
    </citation>
    <scope>NUCLEOTIDE SEQUENCE [LARGE SCALE GENOMIC DNA]</scope>
    <source>
        <strain evidence="3">DSM 26348</strain>
    </source>
</reference>
<sequence>MRPQAPSLQINKAPKKESPSGTDGLDLTKIDRKERAPKERVPGMVRPDEVYTLKEFMARTGMGESALRAARRKCAARHEEPLVFYAHKLAFIHGKRWLEYLYSENMEKSRPKDVES</sequence>
<dbReference type="EMBL" id="FOQD01000024">
    <property type="protein sequence ID" value="SFJ58414.1"/>
    <property type="molecule type" value="Genomic_DNA"/>
</dbReference>
<feature type="compositionally biased region" description="Polar residues" evidence="1">
    <location>
        <begin position="1"/>
        <end position="10"/>
    </location>
</feature>
<gene>
    <name evidence="2" type="ORF">SAMN05421753_12443</name>
</gene>
<dbReference type="AlphaFoldDB" id="A0A1I3SI87"/>
<dbReference type="Proteomes" id="UP000199518">
    <property type="component" value="Unassembled WGS sequence"/>
</dbReference>
<evidence type="ECO:0000313" key="2">
    <source>
        <dbReference type="EMBL" id="SFJ58414.1"/>
    </source>
</evidence>
<protein>
    <submittedName>
        <fullName evidence="2">Uncharacterized protein</fullName>
    </submittedName>
</protein>
<organism evidence="2 3">
    <name type="scientific">Planctomicrobium piriforme</name>
    <dbReference type="NCBI Taxonomy" id="1576369"/>
    <lineage>
        <taxon>Bacteria</taxon>
        <taxon>Pseudomonadati</taxon>
        <taxon>Planctomycetota</taxon>
        <taxon>Planctomycetia</taxon>
        <taxon>Planctomycetales</taxon>
        <taxon>Planctomycetaceae</taxon>
        <taxon>Planctomicrobium</taxon>
    </lineage>
</organism>
<keyword evidence="3" id="KW-1185">Reference proteome</keyword>